<dbReference type="GO" id="GO:0015192">
    <property type="term" value="F:L-phenylalanine transmembrane transporter activity"/>
    <property type="evidence" value="ECO:0007669"/>
    <property type="project" value="TreeGrafter"/>
</dbReference>
<dbReference type="Pfam" id="PF02653">
    <property type="entry name" value="BPD_transp_2"/>
    <property type="match status" value="1"/>
</dbReference>
<evidence type="ECO:0000313" key="12">
    <source>
        <dbReference type="Proteomes" id="UP000237684"/>
    </source>
</evidence>
<accession>A0A2S8SVR7</accession>
<evidence type="ECO:0000313" key="11">
    <source>
        <dbReference type="EMBL" id="PQV64883.1"/>
    </source>
</evidence>
<dbReference type="GO" id="GO:1903806">
    <property type="term" value="P:L-isoleucine import across plasma membrane"/>
    <property type="evidence" value="ECO:0007669"/>
    <property type="project" value="TreeGrafter"/>
</dbReference>
<keyword evidence="5 10" id="KW-0812">Transmembrane</keyword>
<evidence type="ECO:0000256" key="5">
    <source>
        <dbReference type="ARBA" id="ARBA00022692"/>
    </source>
</evidence>
<dbReference type="GO" id="GO:0005886">
    <property type="term" value="C:plasma membrane"/>
    <property type="evidence" value="ECO:0007669"/>
    <property type="project" value="UniProtKB-SubCell"/>
</dbReference>
<evidence type="ECO:0000256" key="6">
    <source>
        <dbReference type="ARBA" id="ARBA00022970"/>
    </source>
</evidence>
<evidence type="ECO:0000256" key="3">
    <source>
        <dbReference type="ARBA" id="ARBA00022475"/>
    </source>
</evidence>
<keyword evidence="8 10" id="KW-0472">Membrane</keyword>
<keyword evidence="2" id="KW-0813">Transport</keyword>
<proteinExistence type="inferred from homology"/>
<sequence length="305" mass="31969">MQFIQQFVVGLTLGAVYGLIALGYTMVYGVLRLINFAHGDVFMLGAFAGLLAATQLGLKQPPDLQHPERILALVAVFVFAMVVAAIAGLLIERIAYRPLRNAPRLTLLITAIGVSLFVEYSGQVAFSPDTRGFPELLSAKPFISTNFLSIAPVQIVIIGVTFVLMLMLEAIVNKTRIGRAMRAVSHDRAAAQLMGIDTDRIIAFTFALGSALAAAGGVLQGAYQGSIEPLMGVAVGLHAFVAAVMGGIGNIRGAMLGGLLLGFAETGVASTSLSNYRDAVAFVILIGVLLVRPAGLLGSITAEKV</sequence>
<keyword evidence="6" id="KW-0029">Amino-acid transport</keyword>
<feature type="transmembrane region" description="Helical" evidence="10">
    <location>
        <begin position="279"/>
        <end position="300"/>
    </location>
</feature>
<dbReference type="OrthoDB" id="9807115at2"/>
<dbReference type="GO" id="GO:0042941">
    <property type="term" value="P:D-alanine transmembrane transport"/>
    <property type="evidence" value="ECO:0007669"/>
    <property type="project" value="TreeGrafter"/>
</dbReference>
<evidence type="ECO:0000256" key="2">
    <source>
        <dbReference type="ARBA" id="ARBA00022448"/>
    </source>
</evidence>
<dbReference type="PANTHER" id="PTHR11795:SF371">
    <property type="entry name" value="HIGH-AFFINITY BRANCHED-CHAIN AMINO ACID TRANSPORT SYSTEM PERMEASE PROTEIN LIVH"/>
    <property type="match status" value="1"/>
</dbReference>
<comment type="similarity">
    <text evidence="9">Belongs to the binding-protein-dependent transport system permease family. LivHM subfamily.</text>
</comment>
<keyword evidence="12" id="KW-1185">Reference proteome</keyword>
<feature type="transmembrane region" description="Helical" evidence="10">
    <location>
        <begin position="103"/>
        <end position="126"/>
    </location>
</feature>
<comment type="subcellular location">
    <subcellularLocation>
        <location evidence="1">Cell membrane</location>
        <topology evidence="1">Multi-pass membrane protein</topology>
    </subcellularLocation>
</comment>
<dbReference type="AlphaFoldDB" id="A0A2S8SVR7"/>
<dbReference type="InParanoid" id="A0A2S8SVR7"/>
<evidence type="ECO:0000256" key="4">
    <source>
        <dbReference type="ARBA" id="ARBA00022519"/>
    </source>
</evidence>
<dbReference type="InterPro" id="IPR052157">
    <property type="entry name" value="BCAA_transport_permease"/>
</dbReference>
<feature type="transmembrane region" description="Helical" evidence="10">
    <location>
        <begin position="41"/>
        <end position="58"/>
    </location>
</feature>
<keyword evidence="7 10" id="KW-1133">Transmembrane helix</keyword>
<comment type="caution">
    <text evidence="11">The sequence shown here is derived from an EMBL/GenBank/DDBJ whole genome shotgun (WGS) entry which is preliminary data.</text>
</comment>
<keyword evidence="4" id="KW-0997">Cell inner membrane</keyword>
<dbReference type="EMBL" id="NIGF01000003">
    <property type="protein sequence ID" value="PQV64883.1"/>
    <property type="molecule type" value="Genomic_DNA"/>
</dbReference>
<dbReference type="RefSeq" id="WP_105482758.1">
    <property type="nucleotide sequence ID" value="NZ_NIGF01000003.1"/>
</dbReference>
<dbReference type="Proteomes" id="UP000237684">
    <property type="component" value="Unassembled WGS sequence"/>
</dbReference>
<dbReference type="InterPro" id="IPR001851">
    <property type="entry name" value="ABC_transp_permease"/>
</dbReference>
<dbReference type="GO" id="GO:0005304">
    <property type="term" value="F:L-valine transmembrane transporter activity"/>
    <property type="evidence" value="ECO:0007669"/>
    <property type="project" value="TreeGrafter"/>
</dbReference>
<dbReference type="CDD" id="cd06582">
    <property type="entry name" value="TM_PBP1_LivH_like"/>
    <property type="match status" value="1"/>
</dbReference>
<feature type="transmembrane region" description="Helical" evidence="10">
    <location>
        <begin position="6"/>
        <end position="29"/>
    </location>
</feature>
<gene>
    <name evidence="11" type="ORF">B1R32_103150</name>
</gene>
<evidence type="ECO:0000256" key="1">
    <source>
        <dbReference type="ARBA" id="ARBA00004651"/>
    </source>
</evidence>
<reference evidence="11 12" key="1">
    <citation type="journal article" date="2018" name="Syst. Appl. Microbiol.">
        <title>Abditibacterium utsteinense sp. nov., the first cultivated member of candidate phylum FBP, isolated from ice-free Antarctic soil samples.</title>
        <authorList>
            <person name="Tahon G."/>
            <person name="Tytgat B."/>
            <person name="Lebbe L."/>
            <person name="Carlier A."/>
            <person name="Willems A."/>
        </authorList>
    </citation>
    <scope>NUCLEOTIDE SEQUENCE [LARGE SCALE GENOMIC DNA]</scope>
    <source>
        <strain evidence="11 12">LMG 29911</strain>
    </source>
</reference>
<keyword evidence="3" id="KW-1003">Cell membrane</keyword>
<name>A0A2S8SVR7_9BACT</name>
<feature type="transmembrane region" description="Helical" evidence="10">
    <location>
        <begin position="201"/>
        <end position="223"/>
    </location>
</feature>
<evidence type="ECO:0000256" key="8">
    <source>
        <dbReference type="ARBA" id="ARBA00023136"/>
    </source>
</evidence>
<evidence type="ECO:0000256" key="9">
    <source>
        <dbReference type="ARBA" id="ARBA00037998"/>
    </source>
</evidence>
<dbReference type="GO" id="GO:0015808">
    <property type="term" value="P:L-alanine transport"/>
    <property type="evidence" value="ECO:0007669"/>
    <property type="project" value="TreeGrafter"/>
</dbReference>
<dbReference type="GO" id="GO:0015188">
    <property type="term" value="F:L-isoleucine transmembrane transporter activity"/>
    <property type="evidence" value="ECO:0007669"/>
    <property type="project" value="TreeGrafter"/>
</dbReference>
<dbReference type="GO" id="GO:0015190">
    <property type="term" value="F:L-leucine transmembrane transporter activity"/>
    <property type="evidence" value="ECO:0007669"/>
    <property type="project" value="TreeGrafter"/>
</dbReference>
<evidence type="ECO:0000256" key="7">
    <source>
        <dbReference type="ARBA" id="ARBA00022989"/>
    </source>
</evidence>
<feature type="transmembrane region" description="Helical" evidence="10">
    <location>
        <begin position="70"/>
        <end position="91"/>
    </location>
</feature>
<protein>
    <submittedName>
        <fullName evidence="11">Amino acid/amide ABC transporter membrane protein 1, HAAT family</fullName>
    </submittedName>
</protein>
<evidence type="ECO:0000256" key="10">
    <source>
        <dbReference type="SAM" id="Phobius"/>
    </source>
</evidence>
<organism evidence="11 12">
    <name type="scientific">Abditibacterium utsteinense</name>
    <dbReference type="NCBI Taxonomy" id="1960156"/>
    <lineage>
        <taxon>Bacteria</taxon>
        <taxon>Pseudomonadati</taxon>
        <taxon>Abditibacteriota</taxon>
        <taxon>Abditibacteriia</taxon>
        <taxon>Abditibacteriales</taxon>
        <taxon>Abditibacteriaceae</taxon>
        <taxon>Abditibacterium</taxon>
    </lineage>
</organism>
<feature type="transmembrane region" description="Helical" evidence="10">
    <location>
        <begin position="146"/>
        <end position="172"/>
    </location>
</feature>
<dbReference type="PANTHER" id="PTHR11795">
    <property type="entry name" value="BRANCHED-CHAIN AMINO ACID TRANSPORT SYSTEM PERMEASE PROTEIN LIVH"/>
    <property type="match status" value="1"/>
</dbReference>